<accession>A0ABD2Q3Q1</accession>
<dbReference type="GO" id="GO:0016020">
    <property type="term" value="C:membrane"/>
    <property type="evidence" value="ECO:0007669"/>
    <property type="project" value="UniProtKB-SubCell"/>
</dbReference>
<dbReference type="PROSITE" id="PS50262">
    <property type="entry name" value="G_PROTEIN_RECEP_F1_2"/>
    <property type="match status" value="1"/>
</dbReference>
<comment type="caution">
    <text evidence="7">The sequence shown here is derived from an EMBL/GenBank/DDBJ whole genome shotgun (WGS) entry which is preliminary data.</text>
</comment>
<keyword evidence="3 5" id="KW-1133">Transmembrane helix</keyword>
<feature type="transmembrane region" description="Helical" evidence="5">
    <location>
        <begin position="157"/>
        <end position="187"/>
    </location>
</feature>
<gene>
    <name evidence="7" type="ORF">Ciccas_007263</name>
</gene>
<feature type="transmembrane region" description="Helical" evidence="5">
    <location>
        <begin position="376"/>
        <end position="399"/>
    </location>
</feature>
<dbReference type="InterPro" id="IPR017452">
    <property type="entry name" value="GPCR_Rhodpsn_7TM"/>
</dbReference>
<evidence type="ECO:0000259" key="6">
    <source>
        <dbReference type="PROSITE" id="PS50262"/>
    </source>
</evidence>
<dbReference type="InterPro" id="IPR052954">
    <property type="entry name" value="GPCR-Ligand_Int"/>
</dbReference>
<sequence length="418" mass="48203">TPDHRVDQWERRYMICEDKLLHPLVRYDAGTMTNDDLVTLVFGKVLSSIFASVGIITNFISIIVLCKPKMRSSTNTYLRAIAVADLLFCIAHFPMSLRMYEQFSRSYGFMIAYVVFCWFHDLCSSIVAWLTTAFTIERFIVIRYPMVVKKFIKTSTANWIALTILVICCAVTSGNYAQFMICIYPFFQKNATFRSLNLPTCGNDSDQRAFTMQKRNNTDEKYWEPFYTSFSIFVPLILLMIFNAFLIKILFTRKVTSYTSTSHSTIRDMNSQWSSTAPNNELVSIVSSNKFTQEGMLQKPICLRFKRGPNDSLIRASGSKNIDSSKQSIRRTGSGPMIRQNTEKNRITLMLILIVISFMLLNVPSGLALVYKPWNINASIIYFLNIVNATLNFFFYSFFSLRFRRTFVQTFAPCHRGK</sequence>
<dbReference type="PANTHER" id="PTHR46641">
    <property type="entry name" value="FMRFAMIDE RECEPTOR-RELATED"/>
    <property type="match status" value="1"/>
</dbReference>
<feature type="non-terminal residue" evidence="7">
    <location>
        <position position="1"/>
    </location>
</feature>
<dbReference type="InterPro" id="IPR000276">
    <property type="entry name" value="GPCR_Rhodpsn"/>
</dbReference>
<evidence type="ECO:0000256" key="3">
    <source>
        <dbReference type="ARBA" id="ARBA00022989"/>
    </source>
</evidence>
<dbReference type="SUPFAM" id="SSF81321">
    <property type="entry name" value="Family A G protein-coupled receptor-like"/>
    <property type="match status" value="1"/>
</dbReference>
<keyword evidence="4 5" id="KW-0472">Membrane</keyword>
<evidence type="ECO:0000256" key="2">
    <source>
        <dbReference type="ARBA" id="ARBA00022692"/>
    </source>
</evidence>
<dbReference type="CDD" id="cd14978">
    <property type="entry name" value="7tmA_FMRFamide_R-like"/>
    <property type="match status" value="1"/>
</dbReference>
<organism evidence="7 8">
    <name type="scientific">Cichlidogyrus casuarinus</name>
    <dbReference type="NCBI Taxonomy" id="1844966"/>
    <lineage>
        <taxon>Eukaryota</taxon>
        <taxon>Metazoa</taxon>
        <taxon>Spiralia</taxon>
        <taxon>Lophotrochozoa</taxon>
        <taxon>Platyhelminthes</taxon>
        <taxon>Monogenea</taxon>
        <taxon>Monopisthocotylea</taxon>
        <taxon>Dactylogyridea</taxon>
        <taxon>Ancyrocephalidae</taxon>
        <taxon>Cichlidogyrus</taxon>
    </lineage>
</organism>
<comment type="subcellular location">
    <subcellularLocation>
        <location evidence="1">Membrane</location>
    </subcellularLocation>
</comment>
<feature type="domain" description="G-protein coupled receptors family 1 profile" evidence="6">
    <location>
        <begin position="57"/>
        <end position="396"/>
    </location>
</feature>
<evidence type="ECO:0000256" key="5">
    <source>
        <dbReference type="SAM" id="Phobius"/>
    </source>
</evidence>
<dbReference type="Pfam" id="PF10324">
    <property type="entry name" value="7TM_GPCR_Srw"/>
    <property type="match status" value="1"/>
</dbReference>
<dbReference type="Gene3D" id="1.20.1070.10">
    <property type="entry name" value="Rhodopsin 7-helix transmembrane proteins"/>
    <property type="match status" value="1"/>
</dbReference>
<feature type="transmembrane region" description="Helical" evidence="5">
    <location>
        <begin position="107"/>
        <end position="136"/>
    </location>
</feature>
<dbReference type="AlphaFoldDB" id="A0ABD2Q3Q1"/>
<feature type="transmembrane region" description="Helical" evidence="5">
    <location>
        <begin position="347"/>
        <end position="370"/>
    </location>
</feature>
<keyword evidence="8" id="KW-1185">Reference proteome</keyword>
<protein>
    <recommendedName>
        <fullName evidence="6">G-protein coupled receptors family 1 profile domain-containing protein</fullName>
    </recommendedName>
</protein>
<feature type="transmembrane region" description="Helical" evidence="5">
    <location>
        <begin position="77"/>
        <end position="95"/>
    </location>
</feature>
<name>A0ABD2Q3Q1_9PLAT</name>
<evidence type="ECO:0000313" key="8">
    <source>
        <dbReference type="Proteomes" id="UP001626550"/>
    </source>
</evidence>
<evidence type="ECO:0000313" key="7">
    <source>
        <dbReference type="EMBL" id="KAL3314125.1"/>
    </source>
</evidence>
<dbReference type="InterPro" id="IPR019427">
    <property type="entry name" value="7TM_GPCR_serpentine_rcpt_Srw"/>
</dbReference>
<proteinExistence type="predicted"/>
<dbReference type="PRINTS" id="PR00237">
    <property type="entry name" value="GPCRRHODOPSN"/>
</dbReference>
<evidence type="ECO:0000256" key="1">
    <source>
        <dbReference type="ARBA" id="ARBA00004370"/>
    </source>
</evidence>
<feature type="transmembrane region" description="Helical" evidence="5">
    <location>
        <begin position="226"/>
        <end position="251"/>
    </location>
</feature>
<dbReference type="Proteomes" id="UP001626550">
    <property type="component" value="Unassembled WGS sequence"/>
</dbReference>
<feature type="transmembrane region" description="Helical" evidence="5">
    <location>
        <begin position="45"/>
        <end position="65"/>
    </location>
</feature>
<reference evidence="7 8" key="1">
    <citation type="submission" date="2024-11" db="EMBL/GenBank/DDBJ databases">
        <title>Adaptive evolution of stress response genes in parasites aligns with host niche diversity.</title>
        <authorList>
            <person name="Hahn C."/>
            <person name="Resl P."/>
        </authorList>
    </citation>
    <scope>NUCLEOTIDE SEQUENCE [LARGE SCALE GENOMIC DNA]</scope>
    <source>
        <strain evidence="7">EGGRZ-B1_66</strain>
        <tissue evidence="7">Body</tissue>
    </source>
</reference>
<dbReference type="EMBL" id="JBJKFK010001088">
    <property type="protein sequence ID" value="KAL3314125.1"/>
    <property type="molecule type" value="Genomic_DNA"/>
</dbReference>
<keyword evidence="2 5" id="KW-0812">Transmembrane</keyword>
<evidence type="ECO:0000256" key="4">
    <source>
        <dbReference type="ARBA" id="ARBA00023136"/>
    </source>
</evidence>